<gene>
    <name evidence="2" type="ORF">N0V91_004042</name>
</gene>
<reference evidence="2" key="1">
    <citation type="submission" date="2022-10" db="EMBL/GenBank/DDBJ databases">
        <title>Tapping the CABI collections for fungal endophytes: first genome assemblies for Collariella, Neodidymelliopsis, Ascochyta clinopodiicola, Didymella pomorum, Didymosphaeria variabile, Neocosmospora piperis and Neocucurbitaria cava.</title>
        <authorList>
            <person name="Hill R."/>
        </authorList>
    </citation>
    <scope>NUCLEOTIDE SEQUENCE</scope>
    <source>
        <strain evidence="2">IMI 355091</strain>
    </source>
</reference>
<dbReference type="Proteomes" id="UP001140510">
    <property type="component" value="Unassembled WGS sequence"/>
</dbReference>
<proteinExistence type="predicted"/>
<name>A0A9W8ZH92_9PLEO</name>
<organism evidence="2 3">
    <name type="scientific">Didymella pomorum</name>
    <dbReference type="NCBI Taxonomy" id="749634"/>
    <lineage>
        <taxon>Eukaryota</taxon>
        <taxon>Fungi</taxon>
        <taxon>Dikarya</taxon>
        <taxon>Ascomycota</taxon>
        <taxon>Pezizomycotina</taxon>
        <taxon>Dothideomycetes</taxon>
        <taxon>Pleosporomycetidae</taxon>
        <taxon>Pleosporales</taxon>
        <taxon>Pleosporineae</taxon>
        <taxon>Didymellaceae</taxon>
        <taxon>Didymella</taxon>
    </lineage>
</organism>
<evidence type="ECO:0000256" key="1">
    <source>
        <dbReference type="SAM" id="MobiDB-lite"/>
    </source>
</evidence>
<dbReference type="OrthoDB" id="3792817at2759"/>
<evidence type="ECO:0000313" key="2">
    <source>
        <dbReference type="EMBL" id="KAJ4407160.1"/>
    </source>
</evidence>
<keyword evidence="3" id="KW-1185">Reference proteome</keyword>
<accession>A0A9W8ZH92</accession>
<sequence>MPIRLLTNQSRKTSNSNNNTALARRKALSTYVYISGLTGVHTLETGLAYYYRGHYMYAYPAGNIIEPISYSTRKGIMIQGVVDAGAPVYCADAEGLLSEGEIAALEKSVRAEIQRKEGLFGEDALGTSGAEGGEVKNGGVDEGIKSDHEAEERGLRRALRDAELQREVSSLAALRENGLKAFTPRHGALFLAVSAPGSRLASRSASPSDLRPVSSRVSLARLGAIRDHSSHSANTCCLEANSEVEDVLSRPSSAVGYLPGLGDHMLSAGDLARSTGPERVRPCAIYGEKCDGVSVERACLTEETKKGLGFVKKVPIIERGVRQMVDWASLLEETRADKGV</sequence>
<evidence type="ECO:0000313" key="3">
    <source>
        <dbReference type="Proteomes" id="UP001140510"/>
    </source>
</evidence>
<comment type="caution">
    <text evidence="2">The sequence shown here is derived from an EMBL/GenBank/DDBJ whole genome shotgun (WGS) entry which is preliminary data.</text>
</comment>
<dbReference type="AlphaFoldDB" id="A0A9W8ZH92"/>
<protein>
    <submittedName>
        <fullName evidence="2">Uncharacterized protein</fullName>
    </submittedName>
</protein>
<dbReference type="EMBL" id="JAPEVA010000022">
    <property type="protein sequence ID" value="KAJ4407160.1"/>
    <property type="molecule type" value="Genomic_DNA"/>
</dbReference>
<feature type="compositionally biased region" description="Basic and acidic residues" evidence="1">
    <location>
        <begin position="142"/>
        <end position="152"/>
    </location>
</feature>
<feature type="region of interest" description="Disordered" evidence="1">
    <location>
        <begin position="130"/>
        <end position="152"/>
    </location>
</feature>